<dbReference type="PANTHER" id="PTHR13420:SF7">
    <property type="entry name" value="UPF0235 PROTEIN C15ORF40"/>
    <property type="match status" value="1"/>
</dbReference>
<reference evidence="3 4" key="1">
    <citation type="journal article" date="2015" name="Genome Announc.">
        <title>Draft Genome of the Euendolithic (true boring) Cyanobacterium Mastigocoleus testarum strain BC008.</title>
        <authorList>
            <person name="Guida B.S."/>
            <person name="Garcia-Pichel F."/>
        </authorList>
    </citation>
    <scope>NUCLEOTIDE SEQUENCE [LARGE SCALE GENOMIC DNA]</scope>
    <source>
        <strain evidence="3 4">BC008</strain>
    </source>
</reference>
<dbReference type="GO" id="GO:0005737">
    <property type="term" value="C:cytoplasm"/>
    <property type="evidence" value="ECO:0007669"/>
    <property type="project" value="TreeGrafter"/>
</dbReference>
<name>A0A0V7ZET5_9CYAN</name>
<organism evidence="3 4">
    <name type="scientific">Mastigocoleus testarum BC008</name>
    <dbReference type="NCBI Taxonomy" id="371196"/>
    <lineage>
        <taxon>Bacteria</taxon>
        <taxon>Bacillati</taxon>
        <taxon>Cyanobacteriota</taxon>
        <taxon>Cyanophyceae</taxon>
        <taxon>Nostocales</taxon>
        <taxon>Hapalosiphonaceae</taxon>
        <taxon>Mastigocoleus</taxon>
    </lineage>
</organism>
<evidence type="ECO:0000313" key="3">
    <source>
        <dbReference type="EMBL" id="KST62984.1"/>
    </source>
</evidence>
<keyword evidence="4" id="KW-1185">Reference proteome</keyword>
<evidence type="ECO:0000256" key="2">
    <source>
        <dbReference type="HAMAP-Rule" id="MF_00634"/>
    </source>
</evidence>
<dbReference type="OrthoDB" id="9800587at2"/>
<dbReference type="EMBL" id="LMTZ01000146">
    <property type="protein sequence ID" value="KST62984.1"/>
    <property type="molecule type" value="Genomic_DNA"/>
</dbReference>
<dbReference type="Proteomes" id="UP000053372">
    <property type="component" value="Unassembled WGS sequence"/>
</dbReference>
<dbReference type="AlphaFoldDB" id="A0A0V7ZET5"/>
<dbReference type="SMART" id="SM01152">
    <property type="entry name" value="DUF167"/>
    <property type="match status" value="1"/>
</dbReference>
<evidence type="ECO:0000256" key="1">
    <source>
        <dbReference type="ARBA" id="ARBA00010364"/>
    </source>
</evidence>
<dbReference type="SUPFAM" id="SSF69786">
    <property type="entry name" value="YggU-like"/>
    <property type="match status" value="1"/>
</dbReference>
<comment type="caution">
    <text evidence="3">The sequence shown here is derived from an EMBL/GenBank/DDBJ whole genome shotgun (WGS) entry which is preliminary data.</text>
</comment>
<dbReference type="NCBIfam" id="TIGR00251">
    <property type="entry name" value="DUF167 family protein"/>
    <property type="match status" value="1"/>
</dbReference>
<accession>A0A0V7ZET5</accession>
<gene>
    <name evidence="3" type="ORF">BC008_11760</name>
</gene>
<sequence length="75" mass="8370">MQKRVKAKLNSKQQKIIEELDGSLTVHLKSPPVDGKANQELIKILAKKFNIPKSNVTIKSGASSRHKLIEIHVDT</sequence>
<dbReference type="InterPro" id="IPR003746">
    <property type="entry name" value="DUF167"/>
</dbReference>
<dbReference type="PANTHER" id="PTHR13420">
    <property type="entry name" value="UPF0235 PROTEIN C15ORF40"/>
    <property type="match status" value="1"/>
</dbReference>
<protein>
    <recommendedName>
        <fullName evidence="2">UPF0235 protein BC008_11760</fullName>
    </recommendedName>
</protein>
<dbReference type="HAMAP" id="MF_00634">
    <property type="entry name" value="UPF0235"/>
    <property type="match status" value="1"/>
</dbReference>
<dbReference type="InterPro" id="IPR036591">
    <property type="entry name" value="YggU-like_sf"/>
</dbReference>
<evidence type="ECO:0000313" key="4">
    <source>
        <dbReference type="Proteomes" id="UP000053372"/>
    </source>
</evidence>
<comment type="similarity">
    <text evidence="1 2">Belongs to the UPF0235 family.</text>
</comment>
<proteinExistence type="inferred from homology"/>
<dbReference type="RefSeq" id="WP_027841699.1">
    <property type="nucleotide sequence ID" value="NZ_LMTZ01000146.1"/>
</dbReference>
<dbReference type="Gene3D" id="3.30.1200.10">
    <property type="entry name" value="YggU-like"/>
    <property type="match status" value="1"/>
</dbReference>
<dbReference type="Pfam" id="PF02594">
    <property type="entry name" value="DUF167"/>
    <property type="match status" value="1"/>
</dbReference>